<organism evidence="3 4">
    <name type="scientific">Amycolatopsis minnesotensis</name>
    <dbReference type="NCBI Taxonomy" id="337894"/>
    <lineage>
        <taxon>Bacteria</taxon>
        <taxon>Bacillati</taxon>
        <taxon>Actinomycetota</taxon>
        <taxon>Actinomycetes</taxon>
        <taxon>Pseudonocardiales</taxon>
        <taxon>Pseudonocardiaceae</taxon>
        <taxon>Amycolatopsis</taxon>
    </lineage>
</organism>
<dbReference type="InterPro" id="IPR013538">
    <property type="entry name" value="ASHA1/2-like_C"/>
</dbReference>
<dbReference type="EMBL" id="BAAANN010000008">
    <property type="protein sequence ID" value="GAA1953801.1"/>
    <property type="molecule type" value="Genomic_DNA"/>
</dbReference>
<evidence type="ECO:0000313" key="3">
    <source>
        <dbReference type="EMBL" id="GAA1953801.1"/>
    </source>
</evidence>
<evidence type="ECO:0000256" key="1">
    <source>
        <dbReference type="ARBA" id="ARBA00006817"/>
    </source>
</evidence>
<name>A0ABP5BWI7_9PSEU</name>
<evidence type="ECO:0000313" key="4">
    <source>
        <dbReference type="Proteomes" id="UP001501116"/>
    </source>
</evidence>
<feature type="domain" description="Activator of Hsp90 ATPase homologue 1/2-like C-terminal" evidence="2">
    <location>
        <begin position="17"/>
        <end position="144"/>
    </location>
</feature>
<dbReference type="Proteomes" id="UP001501116">
    <property type="component" value="Unassembled WGS sequence"/>
</dbReference>
<dbReference type="CDD" id="cd07814">
    <property type="entry name" value="SRPBCC_CalC_Aha1-like"/>
    <property type="match status" value="1"/>
</dbReference>
<dbReference type="InterPro" id="IPR023393">
    <property type="entry name" value="START-like_dom_sf"/>
</dbReference>
<protein>
    <submittedName>
        <fullName evidence="3">SRPBCC domain-containing protein</fullName>
    </submittedName>
</protein>
<gene>
    <name evidence="3" type="ORF">GCM10009754_23870</name>
</gene>
<dbReference type="Gene3D" id="3.30.530.20">
    <property type="match status" value="1"/>
</dbReference>
<dbReference type="Pfam" id="PF08327">
    <property type="entry name" value="AHSA1"/>
    <property type="match status" value="1"/>
</dbReference>
<comment type="similarity">
    <text evidence="1">Belongs to the AHA1 family.</text>
</comment>
<keyword evidence="4" id="KW-1185">Reference proteome</keyword>
<dbReference type="SUPFAM" id="SSF55961">
    <property type="entry name" value="Bet v1-like"/>
    <property type="match status" value="1"/>
</dbReference>
<comment type="caution">
    <text evidence="3">The sequence shown here is derived from an EMBL/GenBank/DDBJ whole genome shotgun (WGS) entry which is preliminary data.</text>
</comment>
<sequence>MTEDATTIHVDHFFPHEPARVWRVLTTPGLMARWLMPNDFVPEIGHRFTLRGVPIGPVDFSGTVACEVLDLVPGERLKISWRDAHGDGTFDTTVTWTVRPEGRGTRLFLEHAGFDPDNPTHQLSRRIMNGGWRSHVLRRFESVLAEG</sequence>
<proteinExistence type="inferred from homology"/>
<dbReference type="RefSeq" id="WP_344416767.1">
    <property type="nucleotide sequence ID" value="NZ_BAAANN010000008.1"/>
</dbReference>
<accession>A0ABP5BWI7</accession>
<reference evidence="4" key="1">
    <citation type="journal article" date="2019" name="Int. J. Syst. Evol. Microbiol.">
        <title>The Global Catalogue of Microorganisms (GCM) 10K type strain sequencing project: providing services to taxonomists for standard genome sequencing and annotation.</title>
        <authorList>
            <consortium name="The Broad Institute Genomics Platform"/>
            <consortium name="The Broad Institute Genome Sequencing Center for Infectious Disease"/>
            <person name="Wu L."/>
            <person name="Ma J."/>
        </authorList>
    </citation>
    <scope>NUCLEOTIDE SEQUENCE [LARGE SCALE GENOMIC DNA]</scope>
    <source>
        <strain evidence="4">JCM 14545</strain>
    </source>
</reference>
<evidence type="ECO:0000259" key="2">
    <source>
        <dbReference type="Pfam" id="PF08327"/>
    </source>
</evidence>